<comment type="caution">
    <text evidence="2">The sequence shown here is derived from an EMBL/GenBank/DDBJ whole genome shotgun (WGS) entry which is preliminary data.</text>
</comment>
<evidence type="ECO:0000256" key="1">
    <source>
        <dbReference type="SAM" id="MobiDB-lite"/>
    </source>
</evidence>
<name>X0X0F4_9ZZZZ</name>
<gene>
    <name evidence="2" type="ORF">S01H1_72622</name>
</gene>
<sequence>MAGEGREIHEPVRKGGDEMSEQGEHVCKLPTVQDPRECVHCTKCGKFIYYRTPIAGTVVVLTLCDECSKQNKQELKACPIEAAILAGIWPEQRD</sequence>
<feature type="non-terminal residue" evidence="2">
    <location>
        <position position="94"/>
    </location>
</feature>
<protein>
    <submittedName>
        <fullName evidence="2">Uncharacterized protein</fullName>
    </submittedName>
</protein>
<reference evidence="2" key="1">
    <citation type="journal article" date="2014" name="Front. Microbiol.">
        <title>High frequency of phylogenetically diverse reductive dehalogenase-homologous genes in deep subseafloor sedimentary metagenomes.</title>
        <authorList>
            <person name="Kawai M."/>
            <person name="Futagami T."/>
            <person name="Toyoda A."/>
            <person name="Takaki Y."/>
            <person name="Nishi S."/>
            <person name="Hori S."/>
            <person name="Arai W."/>
            <person name="Tsubouchi T."/>
            <person name="Morono Y."/>
            <person name="Uchiyama I."/>
            <person name="Ito T."/>
            <person name="Fujiyama A."/>
            <person name="Inagaki F."/>
            <person name="Takami H."/>
        </authorList>
    </citation>
    <scope>NUCLEOTIDE SEQUENCE</scope>
    <source>
        <strain evidence="2">Expedition CK06-06</strain>
    </source>
</reference>
<feature type="region of interest" description="Disordered" evidence="1">
    <location>
        <begin position="1"/>
        <end position="23"/>
    </location>
</feature>
<organism evidence="2">
    <name type="scientific">marine sediment metagenome</name>
    <dbReference type="NCBI Taxonomy" id="412755"/>
    <lineage>
        <taxon>unclassified sequences</taxon>
        <taxon>metagenomes</taxon>
        <taxon>ecological metagenomes</taxon>
    </lineage>
</organism>
<dbReference type="EMBL" id="BARS01048456">
    <property type="protein sequence ID" value="GAG36684.1"/>
    <property type="molecule type" value="Genomic_DNA"/>
</dbReference>
<proteinExistence type="predicted"/>
<evidence type="ECO:0000313" key="2">
    <source>
        <dbReference type="EMBL" id="GAG36684.1"/>
    </source>
</evidence>
<accession>X0X0F4</accession>
<dbReference type="AlphaFoldDB" id="X0X0F4"/>